<dbReference type="GO" id="GO:0009236">
    <property type="term" value="P:cobalamin biosynthetic process"/>
    <property type="evidence" value="ECO:0007669"/>
    <property type="project" value="UniProtKB-KW"/>
</dbReference>
<organism evidence="10 11">
    <name type="scientific">Pectinatus cerevisiiphilus</name>
    <dbReference type="NCBI Taxonomy" id="86956"/>
    <lineage>
        <taxon>Bacteria</taxon>
        <taxon>Bacillati</taxon>
        <taxon>Bacillota</taxon>
        <taxon>Negativicutes</taxon>
        <taxon>Selenomonadales</taxon>
        <taxon>Selenomonadaceae</taxon>
        <taxon>Pectinatus</taxon>
    </lineage>
</organism>
<evidence type="ECO:0000313" key="11">
    <source>
        <dbReference type="Proteomes" id="UP000295188"/>
    </source>
</evidence>
<dbReference type="RefSeq" id="WP_132551233.1">
    <property type="nucleotide sequence ID" value="NZ_SMAA01000020.1"/>
</dbReference>
<evidence type="ECO:0000256" key="8">
    <source>
        <dbReference type="ARBA" id="ARBA00030686"/>
    </source>
</evidence>
<dbReference type="Gene3D" id="3.40.50.10210">
    <property type="match status" value="1"/>
</dbReference>
<dbReference type="InterPro" id="IPR003200">
    <property type="entry name" value="Nict_dMeBzImd_PRibTrfase"/>
</dbReference>
<evidence type="ECO:0000256" key="4">
    <source>
        <dbReference type="ARBA" id="ARBA00015486"/>
    </source>
</evidence>
<evidence type="ECO:0000256" key="7">
    <source>
        <dbReference type="ARBA" id="ARBA00022679"/>
    </source>
</evidence>
<dbReference type="PANTHER" id="PTHR43463:SF1">
    <property type="entry name" value="NICOTINATE-NUCLEOTIDE--DIMETHYLBENZIMIDAZOLE PHOSPHORIBOSYLTRANSFERASE"/>
    <property type="match status" value="1"/>
</dbReference>
<keyword evidence="6 10" id="KW-0328">Glycosyltransferase</keyword>
<name>A0A4R3K2T4_9FIRM</name>
<keyword evidence="11" id="KW-1185">Reference proteome</keyword>
<dbReference type="Proteomes" id="UP000295188">
    <property type="component" value="Unassembled WGS sequence"/>
</dbReference>
<dbReference type="AlphaFoldDB" id="A0A4R3K2T4"/>
<dbReference type="InterPro" id="IPR036087">
    <property type="entry name" value="Nict_dMeBzImd_PRibTrfase_sf"/>
</dbReference>
<dbReference type="CDD" id="cd02439">
    <property type="entry name" value="DMB-PRT_CobT"/>
    <property type="match status" value="1"/>
</dbReference>
<dbReference type="EC" id="2.4.2.21" evidence="3"/>
<protein>
    <recommendedName>
        <fullName evidence="4">Nicotinate-nucleotide--dimethylbenzimidazole phosphoribosyltransferase</fullName>
        <ecNumber evidence="3">2.4.2.21</ecNumber>
    </recommendedName>
    <alternativeName>
        <fullName evidence="8">N(1)-alpha-phosphoribosyltransferase</fullName>
    </alternativeName>
</protein>
<gene>
    <name evidence="10" type="ORF">EDC37_12017</name>
</gene>
<evidence type="ECO:0000313" key="10">
    <source>
        <dbReference type="EMBL" id="TCS76772.1"/>
    </source>
</evidence>
<dbReference type="InterPro" id="IPR023195">
    <property type="entry name" value="Nict_dMeBzImd_PRibTrfase_N"/>
</dbReference>
<keyword evidence="5" id="KW-0169">Cobalamin biosynthesis</keyword>
<dbReference type="UniPathway" id="UPA00061">
    <property type="reaction ID" value="UER00516"/>
</dbReference>
<reference evidence="10 11" key="1">
    <citation type="submission" date="2019-03" db="EMBL/GenBank/DDBJ databases">
        <title>Genomic Encyclopedia of Type Strains, Phase IV (KMG-IV): sequencing the most valuable type-strain genomes for metagenomic binning, comparative biology and taxonomic classification.</title>
        <authorList>
            <person name="Goeker M."/>
        </authorList>
    </citation>
    <scope>NUCLEOTIDE SEQUENCE [LARGE SCALE GENOMIC DNA]</scope>
    <source>
        <strain evidence="10 11">DSM 20467</strain>
    </source>
</reference>
<evidence type="ECO:0000256" key="6">
    <source>
        <dbReference type="ARBA" id="ARBA00022676"/>
    </source>
</evidence>
<dbReference type="SUPFAM" id="SSF52733">
    <property type="entry name" value="Nicotinate mononucleotide:5,6-dimethylbenzimidazole phosphoribosyltransferase (CobT)"/>
    <property type="match status" value="2"/>
</dbReference>
<evidence type="ECO:0000256" key="9">
    <source>
        <dbReference type="ARBA" id="ARBA00047340"/>
    </source>
</evidence>
<dbReference type="OrthoDB" id="9781491at2"/>
<evidence type="ECO:0000256" key="1">
    <source>
        <dbReference type="ARBA" id="ARBA00005049"/>
    </source>
</evidence>
<dbReference type="FunFam" id="3.40.50.10210:FF:000001">
    <property type="entry name" value="Nicotinate-nucleotide--dimethylbenzimidazole phosphoribosyltransferase"/>
    <property type="match status" value="1"/>
</dbReference>
<dbReference type="PANTHER" id="PTHR43463">
    <property type="entry name" value="NICOTINATE-NUCLEOTIDE--DIMETHYLBENZIMIDAZOLE PHOSPHORIBOSYLTRANSFERASE"/>
    <property type="match status" value="1"/>
</dbReference>
<evidence type="ECO:0000256" key="5">
    <source>
        <dbReference type="ARBA" id="ARBA00022573"/>
    </source>
</evidence>
<accession>A0A4R3K2T4</accession>
<comment type="similarity">
    <text evidence="2">Belongs to the CobT family.</text>
</comment>
<comment type="pathway">
    <text evidence="1">Nucleoside biosynthesis; alpha-ribazole biosynthesis; alpha-ribazole from 5,6-dimethylbenzimidazole: step 1/2.</text>
</comment>
<dbReference type="Gene3D" id="1.10.1610.10">
    <property type="match status" value="3"/>
</dbReference>
<evidence type="ECO:0000256" key="2">
    <source>
        <dbReference type="ARBA" id="ARBA00007110"/>
    </source>
</evidence>
<dbReference type="EMBL" id="SMAA01000020">
    <property type="protein sequence ID" value="TCS76772.1"/>
    <property type="molecule type" value="Genomic_DNA"/>
</dbReference>
<evidence type="ECO:0000256" key="3">
    <source>
        <dbReference type="ARBA" id="ARBA00011991"/>
    </source>
</evidence>
<proteinExistence type="inferred from homology"/>
<sequence>MKSIETTINNIKQVTDIRNTSTGKPLAANWCKGTGLGGLTDIFFNYVSITGQSKPLPLKKAAIIACGDHGVCAMNVSAYPQKTTIDMTRNYLVSKGAVANAMTNFSATDMLVVDMGIAADMSSLPGLINKKIAFGTENFVYGPAMTRDAAVKAIETGIDLADKLAAKGYNCFLLGEMGIANTTSSAAIAAAICGLTAEQATGRGTNISDSRLKIKIDVVKKALAVNKPNPADGIDVLSKIGGFEFGCLAGVILGAAAHDCLIILDGFNTSAAALIAQALCPLSAKHMMPSHLAGEPAHQAALQKLGLSPYIDLRLQLSETAGSSVIARFIDLAVQIYDMLRTDTFPDADILPDPPATTQYSLDKDIMSTCQERIDNLTKPIKCLGKFEDIAIFLAGVLKKVQPVMDDVTANKALLLPYILATSRCLKIPVTNAYAAEKVGLILIDGALHMLNDMKTFAEAAVSVANDGPGAGRQKSTY</sequence>
<keyword evidence="7 10" id="KW-0808">Transferase</keyword>
<dbReference type="Pfam" id="PF02277">
    <property type="entry name" value="DBI_PRT"/>
    <property type="match status" value="2"/>
</dbReference>
<comment type="catalytic activity">
    <reaction evidence="9">
        <text>5,6-dimethylbenzimidazole + nicotinate beta-D-ribonucleotide = alpha-ribazole 5'-phosphate + nicotinate + H(+)</text>
        <dbReference type="Rhea" id="RHEA:11196"/>
        <dbReference type="ChEBI" id="CHEBI:15378"/>
        <dbReference type="ChEBI" id="CHEBI:15890"/>
        <dbReference type="ChEBI" id="CHEBI:32544"/>
        <dbReference type="ChEBI" id="CHEBI:57502"/>
        <dbReference type="ChEBI" id="CHEBI:57918"/>
        <dbReference type="EC" id="2.4.2.21"/>
    </reaction>
</comment>
<dbReference type="GO" id="GO:0008939">
    <property type="term" value="F:nicotinate-nucleotide-dimethylbenzimidazole phosphoribosyltransferase activity"/>
    <property type="evidence" value="ECO:0007669"/>
    <property type="project" value="UniProtKB-EC"/>
</dbReference>
<comment type="caution">
    <text evidence="10">The sequence shown here is derived from an EMBL/GenBank/DDBJ whole genome shotgun (WGS) entry which is preliminary data.</text>
</comment>